<dbReference type="InterPro" id="IPR050366">
    <property type="entry name" value="BP-dependent_transpt_permease"/>
</dbReference>
<dbReference type="GO" id="GO:0055085">
    <property type="term" value="P:transmembrane transport"/>
    <property type="evidence" value="ECO:0007669"/>
    <property type="project" value="InterPro"/>
</dbReference>
<evidence type="ECO:0000313" key="10">
    <source>
        <dbReference type="Proteomes" id="UP000183504"/>
    </source>
</evidence>
<dbReference type="Proteomes" id="UP000183504">
    <property type="component" value="Unassembled WGS sequence"/>
</dbReference>
<evidence type="ECO:0000256" key="4">
    <source>
        <dbReference type="ARBA" id="ARBA00022692"/>
    </source>
</evidence>
<keyword evidence="3" id="KW-1003">Cell membrane</keyword>
<dbReference type="Gene3D" id="1.10.3720.10">
    <property type="entry name" value="MetI-like"/>
    <property type="match status" value="1"/>
</dbReference>
<gene>
    <name evidence="9" type="ORF">SSV_0394</name>
</gene>
<dbReference type="PANTHER" id="PTHR43386:SF1">
    <property type="entry name" value="D,D-DIPEPTIDE TRANSPORT SYSTEM PERMEASE PROTEIN DDPC-RELATED"/>
    <property type="match status" value="1"/>
</dbReference>
<keyword evidence="5 7" id="KW-1133">Transmembrane helix</keyword>
<organism evidence="9 10">
    <name type="scientific">Streptococcus sanguinis</name>
    <dbReference type="NCBI Taxonomy" id="1305"/>
    <lineage>
        <taxon>Bacteria</taxon>
        <taxon>Bacillati</taxon>
        <taxon>Bacillota</taxon>
        <taxon>Bacilli</taxon>
        <taxon>Lactobacillales</taxon>
        <taxon>Streptococcaceae</taxon>
        <taxon>Streptococcus</taxon>
    </lineage>
</organism>
<evidence type="ECO:0000256" key="3">
    <source>
        <dbReference type="ARBA" id="ARBA00022475"/>
    </source>
</evidence>
<name>A0A0B7GLT6_STRSA</name>
<evidence type="ECO:0000256" key="1">
    <source>
        <dbReference type="ARBA" id="ARBA00004651"/>
    </source>
</evidence>
<evidence type="ECO:0000259" key="8">
    <source>
        <dbReference type="PROSITE" id="PS50928"/>
    </source>
</evidence>
<dbReference type="RefSeq" id="WP_072073483.1">
    <property type="nucleotide sequence ID" value="NZ_CDMW01000001.1"/>
</dbReference>
<evidence type="ECO:0000313" key="9">
    <source>
        <dbReference type="EMBL" id="CEL89708.1"/>
    </source>
</evidence>
<feature type="domain" description="ABC transmembrane type-1" evidence="8">
    <location>
        <begin position="73"/>
        <end position="258"/>
    </location>
</feature>
<feature type="transmembrane region" description="Helical" evidence="7">
    <location>
        <begin position="76"/>
        <end position="97"/>
    </location>
</feature>
<accession>A0A0B7GLT6</accession>
<dbReference type="InterPro" id="IPR000515">
    <property type="entry name" value="MetI-like"/>
</dbReference>
<dbReference type="PANTHER" id="PTHR43386">
    <property type="entry name" value="OLIGOPEPTIDE TRANSPORT SYSTEM PERMEASE PROTEIN APPC"/>
    <property type="match status" value="1"/>
</dbReference>
<keyword evidence="2 7" id="KW-0813">Transport</keyword>
<sequence length="269" mass="29336">MDKKINRKLLILGGLIVLALVLSSLAPRLLGDSLTKVNLGQALQGPSSSEWFGTDALGRSVFARAVSGGAETVLPALMILMLIAAVGSFIGVTSAFIGGKFDQFILLVITAFQAFPSIILVIAIVSILGIGLQQTLIAICLTAWTKYAYLMRSMTLQLKNEPYIQSSKMYGNSFWTTLKNYYFPSLFPQILTTMSFDISTIIMEIAGLSFVGLGAQAPSPEWGAMINDGRIYIQEAPWIVVFPCILLILTILLFTKFGDVLNSKYNRMS</sequence>
<feature type="transmembrane region" description="Helical" evidence="7">
    <location>
        <begin position="131"/>
        <end position="149"/>
    </location>
</feature>
<dbReference type="InterPro" id="IPR035906">
    <property type="entry name" value="MetI-like_sf"/>
</dbReference>
<evidence type="ECO:0000256" key="5">
    <source>
        <dbReference type="ARBA" id="ARBA00022989"/>
    </source>
</evidence>
<dbReference type="GO" id="GO:0005886">
    <property type="term" value="C:plasma membrane"/>
    <property type="evidence" value="ECO:0007669"/>
    <property type="project" value="UniProtKB-SubCell"/>
</dbReference>
<evidence type="ECO:0000256" key="2">
    <source>
        <dbReference type="ARBA" id="ARBA00022448"/>
    </source>
</evidence>
<protein>
    <submittedName>
        <fullName evidence="9">Putative ABC transporter permease</fullName>
    </submittedName>
</protein>
<feature type="transmembrane region" description="Helical" evidence="7">
    <location>
        <begin position="236"/>
        <end position="258"/>
    </location>
</feature>
<dbReference type="SUPFAM" id="SSF161098">
    <property type="entry name" value="MetI-like"/>
    <property type="match status" value="1"/>
</dbReference>
<evidence type="ECO:0000256" key="6">
    <source>
        <dbReference type="ARBA" id="ARBA00023136"/>
    </source>
</evidence>
<comment type="subcellular location">
    <subcellularLocation>
        <location evidence="1 7">Cell membrane</location>
        <topology evidence="1 7">Multi-pass membrane protein</topology>
    </subcellularLocation>
</comment>
<comment type="similarity">
    <text evidence="7">Belongs to the binding-protein-dependent transport system permease family.</text>
</comment>
<dbReference type="Pfam" id="PF00528">
    <property type="entry name" value="BPD_transp_1"/>
    <property type="match status" value="1"/>
</dbReference>
<dbReference type="CDD" id="cd06261">
    <property type="entry name" value="TM_PBP2"/>
    <property type="match status" value="1"/>
</dbReference>
<keyword evidence="4 7" id="KW-0812">Transmembrane</keyword>
<evidence type="ECO:0000256" key="7">
    <source>
        <dbReference type="RuleBase" id="RU363032"/>
    </source>
</evidence>
<dbReference type="EMBL" id="CDMW01000001">
    <property type="protein sequence ID" value="CEL89708.1"/>
    <property type="molecule type" value="Genomic_DNA"/>
</dbReference>
<dbReference type="PROSITE" id="PS50928">
    <property type="entry name" value="ABC_TM1"/>
    <property type="match status" value="1"/>
</dbReference>
<reference evidence="9 10" key="1">
    <citation type="submission" date="2015-01" db="EMBL/GenBank/DDBJ databases">
        <authorList>
            <person name="Pelicic Vladimir"/>
        </authorList>
    </citation>
    <scope>NUCLEOTIDE SEQUENCE [LARGE SCALE GENOMIC DNA]</scope>
    <source>
        <strain evidence="9 10">2908</strain>
    </source>
</reference>
<dbReference type="AlphaFoldDB" id="A0A0B7GLT6"/>
<feature type="transmembrane region" description="Helical" evidence="7">
    <location>
        <begin position="104"/>
        <end position="125"/>
    </location>
</feature>
<keyword evidence="6 7" id="KW-0472">Membrane</keyword>
<proteinExistence type="inferred from homology"/>